<dbReference type="EMBL" id="JBHYPX010000003">
    <property type="protein sequence ID" value="MFE1350915.1"/>
    <property type="molecule type" value="Genomic_DNA"/>
</dbReference>
<evidence type="ECO:0000313" key="1">
    <source>
        <dbReference type="EMBL" id="MFE1350915.1"/>
    </source>
</evidence>
<keyword evidence="2" id="KW-1185">Reference proteome</keyword>
<reference evidence="1 2" key="1">
    <citation type="submission" date="2024-09" db="EMBL/GenBank/DDBJ databases">
        <title>The Natural Products Discovery Center: Release of the First 8490 Sequenced Strains for Exploring Actinobacteria Biosynthetic Diversity.</title>
        <authorList>
            <person name="Kalkreuter E."/>
            <person name="Kautsar S.A."/>
            <person name="Yang D."/>
            <person name="Bader C.D."/>
            <person name="Teijaro C.N."/>
            <person name="Fluegel L."/>
            <person name="Davis C.M."/>
            <person name="Simpson J.R."/>
            <person name="Lauterbach L."/>
            <person name="Steele A.D."/>
            <person name="Gui C."/>
            <person name="Meng S."/>
            <person name="Li G."/>
            <person name="Viehrig K."/>
            <person name="Ye F."/>
            <person name="Su P."/>
            <person name="Kiefer A.F."/>
            <person name="Nichols A."/>
            <person name="Cepeda A.J."/>
            <person name="Yan W."/>
            <person name="Fan B."/>
            <person name="Jiang Y."/>
            <person name="Adhikari A."/>
            <person name="Zheng C.-J."/>
            <person name="Schuster L."/>
            <person name="Cowan T.M."/>
            <person name="Smanski M.J."/>
            <person name="Chevrette M.G."/>
            <person name="De Carvalho L.P.S."/>
            <person name="Shen B."/>
        </authorList>
    </citation>
    <scope>NUCLEOTIDE SEQUENCE [LARGE SCALE GENOMIC DNA]</scope>
    <source>
        <strain evidence="1 2">NPDC058753</strain>
    </source>
</reference>
<organism evidence="1 2">
    <name type="scientific">Kitasatospora phosalacinea</name>
    <dbReference type="NCBI Taxonomy" id="2065"/>
    <lineage>
        <taxon>Bacteria</taxon>
        <taxon>Bacillati</taxon>
        <taxon>Actinomycetota</taxon>
        <taxon>Actinomycetes</taxon>
        <taxon>Kitasatosporales</taxon>
        <taxon>Streptomycetaceae</taxon>
        <taxon>Kitasatospora</taxon>
    </lineage>
</organism>
<evidence type="ECO:0000313" key="2">
    <source>
        <dbReference type="Proteomes" id="UP001599542"/>
    </source>
</evidence>
<gene>
    <name evidence="1" type="ORF">ACFW6T_02860</name>
</gene>
<protein>
    <submittedName>
        <fullName evidence="1">Uncharacterized protein</fullName>
    </submittedName>
</protein>
<proteinExistence type="predicted"/>
<comment type="caution">
    <text evidence="1">The sequence shown here is derived from an EMBL/GenBank/DDBJ whole genome shotgun (WGS) entry which is preliminary data.</text>
</comment>
<dbReference type="Proteomes" id="UP001599542">
    <property type="component" value="Unassembled WGS sequence"/>
</dbReference>
<name>A0ABW6GDV7_9ACTN</name>
<dbReference type="RefSeq" id="WP_380316087.1">
    <property type="nucleotide sequence ID" value="NZ_JBHYPW010000002.1"/>
</dbReference>
<sequence>MTEAYRRAWEAASRLVVLTGAEVQVSEVPEGVRIRLPVHSDDSEVDQLEVLSVLGQSDRFGHRGFADGSGQLWAVYHQDRP</sequence>
<accession>A0ABW6GDV7</accession>